<comment type="similarity">
    <text evidence="1">Belongs to the LysR transcriptional regulatory family.</text>
</comment>
<dbReference type="RefSeq" id="WP_093519927.1">
    <property type="nucleotide sequence ID" value="NZ_FOSK01000006.1"/>
</dbReference>
<dbReference type="InterPro" id="IPR000847">
    <property type="entry name" value="LysR_HTH_N"/>
</dbReference>
<evidence type="ECO:0000313" key="7">
    <source>
        <dbReference type="Proteomes" id="UP000199598"/>
    </source>
</evidence>
<dbReference type="Pfam" id="PF03466">
    <property type="entry name" value="LysR_substrate"/>
    <property type="match status" value="1"/>
</dbReference>
<reference evidence="6 7" key="1">
    <citation type="submission" date="2016-10" db="EMBL/GenBank/DDBJ databases">
        <authorList>
            <person name="Varghese N."/>
            <person name="Submissions S."/>
        </authorList>
    </citation>
    <scope>NUCLEOTIDE SEQUENCE [LARGE SCALE GENOMIC DNA]</scope>
    <source>
        <strain evidence="6 7">DSM 16392</strain>
    </source>
</reference>
<gene>
    <name evidence="6" type="ORF">SAMN04488518_106117</name>
</gene>
<evidence type="ECO:0000256" key="3">
    <source>
        <dbReference type="ARBA" id="ARBA00023125"/>
    </source>
</evidence>
<keyword evidence="3" id="KW-0238">DNA-binding</keyword>
<dbReference type="InterPro" id="IPR036388">
    <property type="entry name" value="WH-like_DNA-bd_sf"/>
</dbReference>
<dbReference type="PROSITE" id="PS50931">
    <property type="entry name" value="HTH_LYSR"/>
    <property type="match status" value="1"/>
</dbReference>
<protein>
    <submittedName>
        <fullName evidence="6">Transcriptional regulator, LysR family</fullName>
    </submittedName>
</protein>
<dbReference type="InterPro" id="IPR036390">
    <property type="entry name" value="WH_DNA-bd_sf"/>
</dbReference>
<dbReference type="EMBL" id="FOSK01000006">
    <property type="protein sequence ID" value="SFK53885.1"/>
    <property type="molecule type" value="Genomic_DNA"/>
</dbReference>
<evidence type="ECO:0000256" key="4">
    <source>
        <dbReference type="ARBA" id="ARBA00023163"/>
    </source>
</evidence>
<proteinExistence type="inferred from homology"/>
<dbReference type="Proteomes" id="UP000199598">
    <property type="component" value="Unassembled WGS sequence"/>
</dbReference>
<dbReference type="PRINTS" id="PR00039">
    <property type="entry name" value="HTHLYSR"/>
</dbReference>
<name>A0A1I4ABW4_9HYPH</name>
<evidence type="ECO:0000256" key="1">
    <source>
        <dbReference type="ARBA" id="ARBA00009437"/>
    </source>
</evidence>
<evidence type="ECO:0000313" key="6">
    <source>
        <dbReference type="EMBL" id="SFK53885.1"/>
    </source>
</evidence>
<comment type="caution">
    <text evidence="6">The sequence shown here is derived from an EMBL/GenBank/DDBJ whole genome shotgun (WGS) entry which is preliminary data.</text>
</comment>
<dbReference type="Pfam" id="PF00126">
    <property type="entry name" value="HTH_1"/>
    <property type="match status" value="1"/>
</dbReference>
<sequence length="292" mass="31711">MSVSPSRPKGPPLNALRAFEAAARLGGFANAAEELSVTPGAVSQHIKALEEWVGADLFERRSQGVHLTELGLEVAPHFSKAFDELGNAVRQIRAKTSRKTIHIAALPSVAQLWLSPRLPKIREALPETNISVIALETPPNLDREIYDLSIFIGKPKGTAHERIISEDLITPVCSPATAVSLKEPQDLETKTFLHDVIWAEDWQIWASTNAPSLDGLSDGPSYSLYAIALEEAKNGAGILMGHKVLVEPSLNKGDIKAPFTQWQPTEKSLILECASLPTPSKEITQIISLLLA</sequence>
<keyword evidence="7" id="KW-1185">Reference proteome</keyword>
<dbReference type="SUPFAM" id="SSF46785">
    <property type="entry name" value="Winged helix' DNA-binding domain"/>
    <property type="match status" value="1"/>
</dbReference>
<evidence type="ECO:0000256" key="2">
    <source>
        <dbReference type="ARBA" id="ARBA00023015"/>
    </source>
</evidence>
<dbReference type="Gene3D" id="1.10.10.10">
    <property type="entry name" value="Winged helix-like DNA-binding domain superfamily/Winged helix DNA-binding domain"/>
    <property type="match status" value="1"/>
</dbReference>
<dbReference type="InterPro" id="IPR005119">
    <property type="entry name" value="LysR_subst-bd"/>
</dbReference>
<keyword evidence="4" id="KW-0804">Transcription</keyword>
<accession>A0A1I4ABW4</accession>
<organism evidence="6 7">
    <name type="scientific">Pseudovibrio ascidiaceicola</name>
    <dbReference type="NCBI Taxonomy" id="285279"/>
    <lineage>
        <taxon>Bacteria</taxon>
        <taxon>Pseudomonadati</taxon>
        <taxon>Pseudomonadota</taxon>
        <taxon>Alphaproteobacteria</taxon>
        <taxon>Hyphomicrobiales</taxon>
        <taxon>Stappiaceae</taxon>
        <taxon>Pseudovibrio</taxon>
    </lineage>
</organism>
<evidence type="ECO:0000259" key="5">
    <source>
        <dbReference type="PROSITE" id="PS50931"/>
    </source>
</evidence>
<dbReference type="Gene3D" id="3.40.190.10">
    <property type="entry name" value="Periplasmic binding protein-like II"/>
    <property type="match status" value="2"/>
</dbReference>
<dbReference type="InterPro" id="IPR058163">
    <property type="entry name" value="LysR-type_TF_proteobact-type"/>
</dbReference>
<dbReference type="PANTHER" id="PTHR30537">
    <property type="entry name" value="HTH-TYPE TRANSCRIPTIONAL REGULATOR"/>
    <property type="match status" value="1"/>
</dbReference>
<feature type="domain" description="HTH lysR-type" evidence="5">
    <location>
        <begin position="11"/>
        <end position="68"/>
    </location>
</feature>
<keyword evidence="2" id="KW-0805">Transcription regulation</keyword>
<dbReference type="PANTHER" id="PTHR30537:SF26">
    <property type="entry name" value="GLYCINE CLEAVAGE SYSTEM TRANSCRIPTIONAL ACTIVATOR"/>
    <property type="match status" value="1"/>
</dbReference>
<dbReference type="SUPFAM" id="SSF53850">
    <property type="entry name" value="Periplasmic binding protein-like II"/>
    <property type="match status" value="1"/>
</dbReference>